<feature type="region of interest" description="Disordered" evidence="1">
    <location>
        <begin position="1"/>
        <end position="33"/>
    </location>
</feature>
<sequence>MQRPAGRVEADREPPPPPAQQRQDGNARSVGGQSLLHHCPAAYAAADAIAKITASAHALM</sequence>
<feature type="compositionally biased region" description="Basic and acidic residues" evidence="1">
    <location>
        <begin position="1"/>
        <end position="14"/>
    </location>
</feature>
<name>A0A6F8Z0E7_9ACTN</name>
<evidence type="ECO:0000313" key="2">
    <source>
        <dbReference type="EMBL" id="BCB91551.1"/>
    </source>
</evidence>
<dbReference type="EMBL" id="AP022871">
    <property type="protein sequence ID" value="BCB91551.1"/>
    <property type="molecule type" value="Genomic_DNA"/>
</dbReference>
<organism evidence="2 3">
    <name type="scientific">Phytohabitans suffuscus</name>
    <dbReference type="NCBI Taxonomy" id="624315"/>
    <lineage>
        <taxon>Bacteria</taxon>
        <taxon>Bacillati</taxon>
        <taxon>Actinomycetota</taxon>
        <taxon>Actinomycetes</taxon>
        <taxon>Micromonosporales</taxon>
        <taxon>Micromonosporaceae</taxon>
    </lineage>
</organism>
<protein>
    <submittedName>
        <fullName evidence="2">Uncharacterized protein</fullName>
    </submittedName>
</protein>
<dbReference type="KEGG" id="psuu:Psuf_088640"/>
<reference evidence="2 3" key="1">
    <citation type="submission" date="2020-03" db="EMBL/GenBank/DDBJ databases">
        <title>Whole genome shotgun sequence of Phytohabitans suffuscus NBRC 105367.</title>
        <authorList>
            <person name="Komaki H."/>
            <person name="Tamura T."/>
        </authorList>
    </citation>
    <scope>NUCLEOTIDE SEQUENCE [LARGE SCALE GENOMIC DNA]</scope>
    <source>
        <strain evidence="2 3">NBRC 105367</strain>
    </source>
</reference>
<reference evidence="2 3" key="2">
    <citation type="submission" date="2020-03" db="EMBL/GenBank/DDBJ databases">
        <authorList>
            <person name="Ichikawa N."/>
            <person name="Kimura A."/>
            <person name="Kitahashi Y."/>
            <person name="Uohara A."/>
        </authorList>
    </citation>
    <scope>NUCLEOTIDE SEQUENCE [LARGE SCALE GENOMIC DNA]</scope>
    <source>
        <strain evidence="2 3">NBRC 105367</strain>
    </source>
</reference>
<keyword evidence="3" id="KW-1185">Reference proteome</keyword>
<gene>
    <name evidence="2" type="ORF">Psuf_088640</name>
</gene>
<dbReference type="AlphaFoldDB" id="A0A6F8Z0E7"/>
<dbReference type="Proteomes" id="UP000503011">
    <property type="component" value="Chromosome"/>
</dbReference>
<evidence type="ECO:0000256" key="1">
    <source>
        <dbReference type="SAM" id="MobiDB-lite"/>
    </source>
</evidence>
<proteinExistence type="predicted"/>
<evidence type="ECO:0000313" key="3">
    <source>
        <dbReference type="Proteomes" id="UP000503011"/>
    </source>
</evidence>
<accession>A0A6F8Z0E7</accession>